<feature type="domain" description="Carrier" evidence="7">
    <location>
        <begin position="91"/>
        <end position="167"/>
    </location>
</feature>
<dbReference type="InterPro" id="IPR000873">
    <property type="entry name" value="AMP-dep_synth/lig_dom"/>
</dbReference>
<keyword evidence="4" id="KW-0677">Repeat</keyword>
<dbReference type="InterPro" id="IPR023213">
    <property type="entry name" value="CAT-like_dom_sf"/>
</dbReference>
<dbReference type="InterPro" id="IPR006162">
    <property type="entry name" value="Ppantetheine_attach_site"/>
</dbReference>
<dbReference type="Gene3D" id="1.10.1200.10">
    <property type="entry name" value="ACP-like"/>
    <property type="match status" value="6"/>
</dbReference>
<feature type="region of interest" description="Disordered" evidence="6">
    <location>
        <begin position="5527"/>
        <end position="5552"/>
    </location>
</feature>
<dbReference type="InterPro" id="IPR020806">
    <property type="entry name" value="PKS_PP-bd"/>
</dbReference>
<dbReference type="GO" id="GO:0044550">
    <property type="term" value="P:secondary metabolite biosynthetic process"/>
    <property type="evidence" value="ECO:0007669"/>
    <property type="project" value="TreeGrafter"/>
</dbReference>
<dbReference type="GO" id="GO:0005737">
    <property type="term" value="C:cytoplasm"/>
    <property type="evidence" value="ECO:0007669"/>
    <property type="project" value="TreeGrafter"/>
</dbReference>
<dbReference type="InterPro" id="IPR045851">
    <property type="entry name" value="AMP-bd_C_sf"/>
</dbReference>
<dbReference type="SMART" id="SM01294">
    <property type="entry name" value="PKS_PP_betabranch"/>
    <property type="match status" value="1"/>
</dbReference>
<keyword evidence="3" id="KW-0436">Ligase</keyword>
<name>A0AAD6MPF2_9EURO</name>
<dbReference type="InterPro" id="IPR020845">
    <property type="entry name" value="AMP-binding_CS"/>
</dbReference>
<dbReference type="InterPro" id="IPR001242">
    <property type="entry name" value="Condensation_dom"/>
</dbReference>
<feature type="domain" description="Carrier" evidence="7">
    <location>
        <begin position="1186"/>
        <end position="1262"/>
    </location>
</feature>
<dbReference type="EMBL" id="JAQJAE010000001">
    <property type="protein sequence ID" value="KAJ5618098.1"/>
    <property type="molecule type" value="Genomic_DNA"/>
</dbReference>
<dbReference type="Gene3D" id="3.30.559.10">
    <property type="entry name" value="Chloramphenicol acetyltransferase-like domain"/>
    <property type="match status" value="6"/>
</dbReference>
<dbReference type="Gene3D" id="3.30.300.30">
    <property type="match status" value="4"/>
</dbReference>
<evidence type="ECO:0000256" key="5">
    <source>
        <dbReference type="ARBA" id="ARBA00029454"/>
    </source>
</evidence>
<dbReference type="CDD" id="cd19545">
    <property type="entry name" value="FUM14_C_NRPS-like"/>
    <property type="match status" value="5"/>
</dbReference>
<keyword evidence="2" id="KW-0597">Phosphoprotein</keyword>
<proteinExistence type="inferred from homology"/>
<dbReference type="InterPro" id="IPR036736">
    <property type="entry name" value="ACP-like_sf"/>
</dbReference>
<dbReference type="NCBIfam" id="TIGR01733">
    <property type="entry name" value="AA-adenyl-dom"/>
    <property type="match status" value="2"/>
</dbReference>
<organism evidence="8 9">
    <name type="scientific">Penicillium hordei</name>
    <dbReference type="NCBI Taxonomy" id="40994"/>
    <lineage>
        <taxon>Eukaryota</taxon>
        <taxon>Fungi</taxon>
        <taxon>Dikarya</taxon>
        <taxon>Ascomycota</taxon>
        <taxon>Pezizomycotina</taxon>
        <taxon>Eurotiomycetes</taxon>
        <taxon>Eurotiomycetidae</taxon>
        <taxon>Eurotiales</taxon>
        <taxon>Aspergillaceae</taxon>
        <taxon>Penicillium</taxon>
    </lineage>
</organism>
<evidence type="ECO:0000256" key="6">
    <source>
        <dbReference type="SAM" id="MobiDB-lite"/>
    </source>
</evidence>
<sequence length="5552" mass="618050">MPTVPVPVTTGAIAGSATVAIGTLASTFQELRMNLLRSLPTYMVPTLYIPMDDMPINASGKLDRLAIRAYLNTVSISDLQQFMPNAGPKEAPTTEMERRLQALWAETLQIDTEDIGCDDDFFQIGGDSVAAMRMVALQAARKLQLTVATIFQHSKLSDLALFLDEQSTEDQPEEPDPEPFTLWRELEHADSVTQAQRLEWIARRCDVSVEEIEDVYPCTPTQEGLIAITAHQHSAYVSRQVYRLSSSIRLDRFQAAWETLATVTPILRTRILVDQEANESRLVQVVIGRQLSWQHSSDLDKYVASDQNKEMQLGQPLVRLAIVQHPTERFLVWTAHHSVYDGWSAGLMYQHLADIYLHDRVPSAVPYTRFIRHLLRRDHAADIKYWCTQLQGDLIVSWPPLPREDYQPKPMHRDIYKMLLPPSKIHNRPASVLPAILRAAWALVMVKYAGQGHSVVFAMALAGRNLPVRQLTKLAAPTITTVPVRIDVDQKQCVRDFLQMIQQQATEMMAFENTGLQGIRKLAPELRPVLEVRNLLAIQPAWEAEDTVFPEMDALPVNLQGFDIYPLTVQCSLGLDAITVETRYDENVIAGAQVKRMVRCLEHVVKQLYSIHTDTYKVRDISLVSTADQATIIRWNGTAPARVEQCVHHLVADQINQRPDTTAICAWDGNLTYKELANYANQLAWYLEGLQVGAENMVGVCMDKSKWAGVAMLAILQAGGVVVPLGVAHPKARLTGILEDTRTKIVLVDAKQRGRLSTLPDVQLVVVDESLLQRFPAREDELHATVGPDNAAWVVYTSGSTGKPKGVVLQHRALCSSIQAHGARFGMNSQTRMLQFAAHTFDACIQDYFTTLSWGGVVCVPNEEERMSNLTTAMRRMEVVFATLTSTVARLIHPPDVPSMQKLALVGEPVKADVVKQWLPYVTVLNAYGPSECSIHSSCSEPLTDPKQASIIGTAMGTRLWVVDVAEYNQLCPIGAPGELLIEGPLLAREYLNDEVQTRAAFVIEPSFIQQLNIQSDHGYMRRMYRTGDMVRQNEDGSITHLGRRDTQVKIRGQRVEVGEIEYQITQQLQGARSVAVQLLQESATEQISLTAVVDFQEGCEHRDRPVMLHGMLQPTPALNSALRRLRGTLFQLLPTYMVPAVFLPILEMPLNVSGKLDRRAIGELLKAIGPEYRQKYLAAGELSGEPATPIQRKLQDLWAYVLHVPVSQINIYDNFFQIGGDSVVAMRLVATAAGRELRVTVADIFRQPQLVDLAEHLSTRLLPREELNNDSQPFSLWLGESPVTQQQHDQLQEIANQCGTVLENIQDVYPCTPLQQDLIATTAEQSSAYVNRLIFKLDPNLDLDRFQESWKALSATTPILRTRIVASSKPSKPLLQVVLDEEISWNFSTSLDEYLVSDQQDEMGPGTRLVRYGLVRGHNSEERFFVWTAHHSLYDGWSSGLLYKNFTEIFQSGYSQSTVPFTRFIRFLRNQEEDENKKMDRAEYWSNQLQGDVMNNWPSLPHVRYRPQPGLELTEVVSLAAHRSGSTVTASNVLRAAWALVMAQYSGHNDVVFAATVSGRNAPVLGIESMVGPTITTVPVRVHVDWNQDVTSFLNSVQEQAVQMIDYEHTGLRTIKALISSESRPALELRNILVVQTAEEGNANKQFPGVQQLVGGEVTQFDSHALTVDCTLSPLELRVAIRYDEHVMPTAQVQRILSHLTHLVRQLYNPALIKSRNLGELDLITAADKRLIFEHNALVDVSRVDQCIHTMVYKQVLARPNSPAVCAWDGNLTYCEMFSQAVQLAHFLVDAGVSSETKIGLCMDKSKWAIVAMLGTLFAGGVIVPLSITHPLSRLKVIIEDTAAKLILVDAKHQLRLGSLDLNMVLVAAVEFRKDGEQTAAEAKSLEPLVPTSSLRLAFATLRHELLEVLPTYMVPLFYVPVAHIPLNTSGKLDRRAVEVFLREIPSSSLAGYIADETELKTAPSTPMETFIQRIWAQALRVPIEEVGAHDHFFHLGGDSVTAMRIVIATNQESKELKMVVTDIFQNPRLSDLARVMEEKSVESEMVSALERDPAPFDLWEETVKPDVDNRTARLALIAEQCGVSVEQIEDVYPCTPLQEGLLASTARQPSTYVSRQMYALSDKIDIARFQAAWQTLASSMPILRTRAIIDVHKSWQVVVRGDITWNQHSSLKDYIAQDEEAGIQLGQPLARYGLIYPPSSDPVFVWTAHHSIYDGFSIRLLCQELIHIYNQADYIPRSIPFSRFIRYLTKIDTTDSLEYWDKQLEGDVMADWPPLPNAGYEPRARVSISKEVTSAPHMGQGILMANVLRAAWGLTMVQFSGHRDVVYAANVSGRNAPVREVSEIIAPTITTVPLRIQVNTDNPQSVGDFLRGVQDQAIKMINYEHTGLQGILSHPVLQLRNMLVIQTAADSDTTLDFPGIEALPLAVEDFDSYGVNVQCTLGQAIVVEARFDSNIVSATFMTRVLDQFTHILEQLCDPNLQSHPLLELDFLSSADQRQIAAWNSTVPRRVDKCVHELVREQAHACPTSQAIWAWDGNLSYGELIKVADLLAIELTALGVELEQMVGVSMSKSKWVAVALLATLQAGGVVVPLSVTHPTRRIETIVNDTKATVILVDAPEYRRLNGNVNCQLLVVDSQLLERLSITPATDLRSCPLVTSDHAAWVIYTSGTTGTPKGAVLEHGTLCTSIKCHGARYGFGTHTRKLQYAAHTFDGTIEDYFTTLAWGGLCCGRSERACDDIYCGWIVLARRGTHTACPRFGGEPATVEVTNLWRTKVDLFNCYGPSECSIFSSAAGPVQNVDEIHNIGQPIGTRLWVVDPQNYNFLCPVGAPGELLIEGPQLARGYLNNETKTNEHFILDPHFMSKLGLKTGRRVYRSGDIVRQKDDGSFVYVARRDTQVKIRGQRVEIGEIEYQIARHLPETRAVAVELLKRGGNSEPVLVGAIEFAPDSRYQTGDIQAPSLKLRILPPTVFMTEAFQKLYSALMQVLPTHMVPASYLPVAQMPRNLSGKLDRATLREQLALISAESMLQHLEEGEKIPPSTEMECKLHVLWLEALGIEQSDRVGVSDNFFQLGGDSVAAMRLAAMTWQRHNLQLSVADIFHHPHLCDLAQSMTERSFELVPEEEDPEPFTLWVNASPEAMHDIATRCYVDVSQIEDIYPCTPLQEGFMATTTRQSAAYISRQVYLLSAKEIDLDRFKSAWETLSSTTPILRTRVMMGPNKEAIQVVVQSPIVWRCNGDLTSYIAEDCEKGMMLDQPLVRYGLVTESADKSYFIWTAHHSVYDGWTMREIVQRFAEIYNSNNHTSAYSIIPYSRFIRYLMRQDPVETTNYWQNELTGEVVADWPPLPQIGYHPRPQSRIRKAIVVPKGSNEGVLVSTTLRAAWAVVMVQYSGSNDIAFAASVSGRHAAVRQIKEIAGPTLATVPVRVSIDKSMTVIQLLRKIQQQSTEMIPYEQTGLQKIKELLPEMSGSALALRNLLVIQPAAETDNNSIALSGLESLPVPFEDFGSFGLQVECTLGSNEIEVDVQYDEHVIASPNVLKVVDYFVHIVKELSNPNRFEQPLHMLHVSPQDEDQILAWNRVGPTGSDQCIHDLVFDRVLRQPTASAICAWDGDFTYAELSCHAARLADHLILEIGVKQEKTVGLCMDKSKWAAVAMLAILYAGGVAVPLGVTHPLTRVQVITQDAAVDTVLVDSEQHQRLAPLGLRLFSVDVESIEKLTPLNLAQTTAPIRETEVAPHNTAWIIYTSGSTGTPKGVILEHRALSTSIMAHGAEFKMDHTTRTLQFAAHTFDAIIQDLFTTLWVGGCVCIPSEHDRVNRLTTSMISMSVNFATLTSTVASMLVPQQIPSIRTMILVGEPVTAAVVALWSPHATVLNAYGPSECSIHSSCSRPIHDTALASNIGFPLACSWWVVQAENHHALCPIGAPGELMIEGPIQARGYLNDEEKTRAAFVTDPDFMQQLGLSDRRLYRTGDLVKQNPDGSLTHLGRRDFQVKIRGQRIEVGEIEYQIQQHLEGARTVAVERIQHGADGKQVSLVAVLDMMSESNETASRDGPQPLAPSDHLRAIFNNLRHTLFRVLPGYMVPAAYLPVDHMPSNPNNKLDRRAIRDLLAQHSLPRLQQYIQHEGGEIKALPMTGLEEQVHALWLEVFDISADAVGMNDNFFHLGGDSVTAMRLVVVAASQGLQLSVEDIFKWPQLLDLTSHLAKRPSEDVSAHETKDPAPFSMWKDFCNCSTDEREDLLSSVAMSIGVKKDQIEDIYPCTPLQEGLMAVTARQPAAYVSRQVYLMGNSTNREQFKAAWETLSAEVNILRSRIVMEVSAVQVVVCGTIFWQYGTDLQQYLQIDRDKGMSLGQPLVRYGFVEEPSGECYFIWTAHHALYDGWTVNTLSKRLGEIYHSNQSRSSVPFTRFIQYLENGRPDTVSSTDYWRNQLEGDVMASWPRRPTDIQPLPQEDLQRIISLPATQRQCKVTMSTILRAAWSLVVAQYSGHDDIAFAATLSGRNARVRGISDIAGPTITTVPIRVNVEKTQTVARYLEAIQLQATNMIYHEHTGLQSIKALVPELSPTLDMGSLLVIQPADESGSDEQLAFPGMESIPMPIEPFNAHAITLECKLGQQQVIVDVHYDKNIIPSSQMKHVMDYFSSMIHRLCETVAQSESLAGILTVDQASQEQILQWNTEVPVRLEKCIHEMVQEQVDRSPSATAINAWDGDFTYSEFSSAAARLAHHLVSLHVGPEIIVGFCMEKSKWGSVAMLAIMQAGGVNMPLGITQPLARIKTIIEASQTRVIVVSPEQGERLRGLSSINQGQRITLVAVVEFATDSAHRPVPTTPSGILPLSTELQTAFATLYQILLRTLPLYMVPPVFLPIAEMSRNLSGKLDRKSLRALLVNIEDDNIHEYRVSVGTKVAPSTNMERDLQALWAKGLNLKLENIGANDNFFHIGGDSLAAMRIVAASHSRSYTLTVADIFKYSCLSDLALILSARAENETPVVSGDELAPFSLIGSDNPEEFIQNVLYPVCDCSTRDVIDILPTTDFQAMTVAGILAGPRAGNCAHFLLDGNSTYDIERLRKSCLDLIKTIPVLRTAYVFDQGRLLQVIKSVHEPEIRIFRTDRSIEVMTSEIINQLLLPPPRLGEPFTQIAIIEESRSSRHRVLLRMTHAEYDAVSMNTVWEILKCIIEGTVPHPQPLFSAFLYHQQQSIAPNTYRYWTNLLSGSSMTNLGSSHTTIGQYPSQVAHLAPQTIRCVNPQSEGITIAILVKAAWAVTISRFSNTQDVVFGDTVSTRGTVKASLMNAMGCCVTLLPVRLQLSNEATVRELLHKTRDQQIQSLDHGQLGFREILHGCTDWVTSTRFTSTFNSISEQTRTLDLGSKEYAISTLETPDATWTVDVGVTAVSRDGELDLRISYRPGSISKETALEYLRILGNTVRTFLSDSSQTLKETMSPFETPIISRMTKPISEEDGMTFSKLKQTPEWEAVLQHRRGVEGGKTRMLSFAQRGGDLLDAVYLSSLLGDGDQSISALDILTESQEDGDRLVDAPPSEQNRRASSKWCDPV</sequence>
<gene>
    <name evidence="8" type="ORF">N7537_003212</name>
</gene>
<dbReference type="CDD" id="cd19542">
    <property type="entry name" value="CT_NRPS-like"/>
    <property type="match status" value="1"/>
</dbReference>
<evidence type="ECO:0000259" key="7">
    <source>
        <dbReference type="PROSITE" id="PS50075"/>
    </source>
</evidence>
<dbReference type="Gene3D" id="3.40.50.12780">
    <property type="entry name" value="N-terminal domain of ligase-like"/>
    <property type="match status" value="5"/>
</dbReference>
<evidence type="ECO:0000256" key="1">
    <source>
        <dbReference type="ARBA" id="ARBA00022450"/>
    </source>
</evidence>
<feature type="domain" description="Carrier" evidence="7">
    <location>
        <begin position="3040"/>
        <end position="3118"/>
    </location>
</feature>
<dbReference type="PROSITE" id="PS50075">
    <property type="entry name" value="CARRIER"/>
    <property type="match status" value="6"/>
</dbReference>
<dbReference type="GO" id="GO:0031177">
    <property type="term" value="F:phosphopantetheine binding"/>
    <property type="evidence" value="ECO:0007669"/>
    <property type="project" value="InterPro"/>
</dbReference>
<keyword evidence="1" id="KW-0596">Phosphopantetheine</keyword>
<dbReference type="PROSITE" id="PS00455">
    <property type="entry name" value="AMP_BINDING"/>
    <property type="match status" value="3"/>
</dbReference>
<dbReference type="FunFam" id="1.10.1200.10:FF:000005">
    <property type="entry name" value="Nonribosomal peptide synthetase 1"/>
    <property type="match status" value="5"/>
</dbReference>
<feature type="domain" description="Carrier" evidence="7">
    <location>
        <begin position="1964"/>
        <end position="2042"/>
    </location>
</feature>
<dbReference type="SUPFAM" id="SSF52777">
    <property type="entry name" value="CoA-dependent acyltransferases"/>
    <property type="match status" value="12"/>
</dbReference>
<dbReference type="SUPFAM" id="SSF56801">
    <property type="entry name" value="Acetyl-CoA synthetase-like"/>
    <property type="match status" value="8"/>
</dbReference>
<dbReference type="GeneID" id="81584512"/>
<dbReference type="Proteomes" id="UP001213799">
    <property type="component" value="Unassembled WGS sequence"/>
</dbReference>
<dbReference type="SMART" id="SM00823">
    <property type="entry name" value="PKS_PP"/>
    <property type="match status" value="5"/>
</dbReference>
<keyword evidence="9" id="KW-1185">Reference proteome</keyword>
<dbReference type="GO" id="GO:0043041">
    <property type="term" value="P:amino acid activation for nonribosomal peptide biosynthetic process"/>
    <property type="evidence" value="ECO:0007669"/>
    <property type="project" value="TreeGrafter"/>
</dbReference>
<dbReference type="Pfam" id="PF00550">
    <property type="entry name" value="PP-binding"/>
    <property type="match status" value="6"/>
</dbReference>
<reference evidence="8" key="2">
    <citation type="submission" date="2023-01" db="EMBL/GenBank/DDBJ databases">
        <authorList>
            <person name="Petersen C."/>
        </authorList>
    </citation>
    <scope>NUCLEOTIDE SEQUENCE</scope>
    <source>
        <strain evidence="8">IBT 12815</strain>
    </source>
</reference>
<dbReference type="Pfam" id="PF00668">
    <property type="entry name" value="Condensation"/>
    <property type="match status" value="6"/>
</dbReference>
<dbReference type="SUPFAM" id="SSF47336">
    <property type="entry name" value="ACP-like"/>
    <property type="match status" value="6"/>
</dbReference>
<dbReference type="CDD" id="cd05918">
    <property type="entry name" value="A_NRPS_SidN3_like"/>
    <property type="match status" value="3"/>
</dbReference>
<dbReference type="FunFam" id="3.30.300.30:FF:000015">
    <property type="entry name" value="Nonribosomal peptide synthase SidD"/>
    <property type="match status" value="4"/>
</dbReference>
<reference evidence="8" key="1">
    <citation type="journal article" date="2023" name="IMA Fungus">
        <title>Comparative genomic study of the Penicillium genus elucidates a diverse pangenome and 15 lateral gene transfer events.</title>
        <authorList>
            <person name="Petersen C."/>
            <person name="Sorensen T."/>
            <person name="Nielsen M.R."/>
            <person name="Sondergaard T.E."/>
            <person name="Sorensen J.L."/>
            <person name="Fitzpatrick D.A."/>
            <person name="Frisvad J.C."/>
            <person name="Nielsen K.L."/>
        </authorList>
    </citation>
    <scope>NUCLEOTIDE SEQUENCE</scope>
    <source>
        <strain evidence="8">IBT 12815</strain>
    </source>
</reference>
<dbReference type="GO" id="GO:0016874">
    <property type="term" value="F:ligase activity"/>
    <property type="evidence" value="ECO:0007669"/>
    <property type="project" value="UniProtKB-KW"/>
</dbReference>
<dbReference type="FunFam" id="3.40.50.980:FF:000001">
    <property type="entry name" value="Non-ribosomal peptide synthetase"/>
    <property type="match status" value="1"/>
</dbReference>
<dbReference type="RefSeq" id="XP_056759265.1">
    <property type="nucleotide sequence ID" value="XM_056894270.1"/>
</dbReference>
<dbReference type="FunFam" id="3.30.559.30:FF:000003">
    <property type="entry name" value="Nonribosomal peptide synthase SidD"/>
    <property type="match status" value="4"/>
</dbReference>
<evidence type="ECO:0000313" key="9">
    <source>
        <dbReference type="Proteomes" id="UP001213799"/>
    </source>
</evidence>
<dbReference type="InterPro" id="IPR009081">
    <property type="entry name" value="PP-bd_ACP"/>
</dbReference>
<dbReference type="PANTHER" id="PTHR45527">
    <property type="entry name" value="NONRIBOSOMAL PEPTIDE SYNTHETASE"/>
    <property type="match status" value="1"/>
</dbReference>
<dbReference type="PROSITE" id="PS00012">
    <property type="entry name" value="PHOSPHOPANTETHEINE"/>
    <property type="match status" value="1"/>
</dbReference>
<feature type="domain" description="Carrier" evidence="7">
    <location>
        <begin position="4133"/>
        <end position="4209"/>
    </location>
</feature>
<feature type="domain" description="Carrier" evidence="7">
    <location>
        <begin position="4907"/>
        <end position="4983"/>
    </location>
</feature>
<dbReference type="Pfam" id="PF00501">
    <property type="entry name" value="AMP-binding"/>
    <property type="match status" value="6"/>
</dbReference>
<accession>A0AAD6MPF2</accession>
<dbReference type="PANTHER" id="PTHR45527:SF16">
    <property type="entry name" value="NONRIBOSOMAL PEPTIDE SYNTHASE ATNA-RELATED"/>
    <property type="match status" value="1"/>
</dbReference>
<evidence type="ECO:0000256" key="3">
    <source>
        <dbReference type="ARBA" id="ARBA00022598"/>
    </source>
</evidence>
<protein>
    <recommendedName>
        <fullName evidence="7">Carrier domain-containing protein</fullName>
    </recommendedName>
</protein>
<dbReference type="FunFam" id="3.40.50.12780:FF:000014">
    <property type="entry name" value="Nonribosomal peptide synthetase 1"/>
    <property type="match status" value="2"/>
</dbReference>
<evidence type="ECO:0000256" key="4">
    <source>
        <dbReference type="ARBA" id="ARBA00022737"/>
    </source>
</evidence>
<dbReference type="Gene3D" id="3.30.559.30">
    <property type="entry name" value="Nonribosomal peptide synthetase, condensation domain"/>
    <property type="match status" value="6"/>
</dbReference>
<dbReference type="InterPro" id="IPR010071">
    <property type="entry name" value="AA_adenyl_dom"/>
</dbReference>
<evidence type="ECO:0000256" key="2">
    <source>
        <dbReference type="ARBA" id="ARBA00022553"/>
    </source>
</evidence>
<comment type="caution">
    <text evidence="8">The sequence shown here is derived from an EMBL/GenBank/DDBJ whole genome shotgun (WGS) entry which is preliminary data.</text>
</comment>
<dbReference type="NCBIfam" id="NF003417">
    <property type="entry name" value="PRK04813.1"/>
    <property type="match status" value="9"/>
</dbReference>
<comment type="similarity">
    <text evidence="5">Belongs to the NRP synthetase family.</text>
</comment>
<evidence type="ECO:0000313" key="8">
    <source>
        <dbReference type="EMBL" id="KAJ5618098.1"/>
    </source>
</evidence>
<dbReference type="InterPro" id="IPR042099">
    <property type="entry name" value="ANL_N_sf"/>
</dbReference>